<dbReference type="EMBL" id="SOGQ01000072">
    <property type="protein sequence ID" value="TFC95898.1"/>
    <property type="molecule type" value="Genomic_DNA"/>
</dbReference>
<accession>A0ABY2IWU4</accession>
<dbReference type="RefSeq" id="WP_134431989.1">
    <property type="nucleotide sequence ID" value="NZ_SOGQ01000072.1"/>
</dbReference>
<feature type="transmembrane region" description="Helical" evidence="1">
    <location>
        <begin position="72"/>
        <end position="95"/>
    </location>
</feature>
<organism evidence="2 3">
    <name type="scientific">Cryobacterium sinapicolor</name>
    <dbReference type="NCBI Taxonomy" id="1259236"/>
    <lineage>
        <taxon>Bacteria</taxon>
        <taxon>Bacillati</taxon>
        <taxon>Actinomycetota</taxon>
        <taxon>Actinomycetes</taxon>
        <taxon>Micrococcales</taxon>
        <taxon>Microbacteriaceae</taxon>
        <taxon>Cryobacterium</taxon>
    </lineage>
</organism>
<evidence type="ECO:0000313" key="3">
    <source>
        <dbReference type="Proteomes" id="UP000297853"/>
    </source>
</evidence>
<proteinExistence type="predicted"/>
<comment type="caution">
    <text evidence="2">The sequence shown here is derived from an EMBL/GenBank/DDBJ whole genome shotgun (WGS) entry which is preliminary data.</text>
</comment>
<feature type="transmembrane region" description="Helical" evidence="1">
    <location>
        <begin position="141"/>
        <end position="163"/>
    </location>
</feature>
<sequence>MLITSSLTSLMLFAAKPLPRLKDRSHLLGRLTWLARFLTAAILLCVSTFIGAIVGAQVIVDDGGLHMDGVGDFLRSVLATAGQIAVFLFFCWLVVDLWRMKRPHRAEAVDQLFLVAVGSLFKQKILTPLIERWMLALTSPFVASVSLAVIATQLLTVLPVGALKIG</sequence>
<keyword evidence="1" id="KW-0472">Membrane</keyword>
<protein>
    <submittedName>
        <fullName evidence="2">Uncharacterized protein</fullName>
    </submittedName>
</protein>
<evidence type="ECO:0000256" key="1">
    <source>
        <dbReference type="SAM" id="Phobius"/>
    </source>
</evidence>
<gene>
    <name evidence="2" type="ORF">E3T28_12995</name>
</gene>
<feature type="transmembrane region" description="Helical" evidence="1">
    <location>
        <begin position="33"/>
        <end position="60"/>
    </location>
</feature>
<evidence type="ECO:0000313" key="2">
    <source>
        <dbReference type="EMBL" id="TFC95898.1"/>
    </source>
</evidence>
<keyword evidence="3" id="KW-1185">Reference proteome</keyword>
<dbReference type="Proteomes" id="UP000297853">
    <property type="component" value="Unassembled WGS sequence"/>
</dbReference>
<keyword evidence="1" id="KW-0812">Transmembrane</keyword>
<reference evidence="2 3" key="1">
    <citation type="submission" date="2019-03" db="EMBL/GenBank/DDBJ databases">
        <title>Genomics of glacier-inhabiting Cryobacterium strains.</title>
        <authorList>
            <person name="Liu Q."/>
            <person name="Xin Y.-H."/>
        </authorList>
    </citation>
    <scope>NUCLEOTIDE SEQUENCE [LARGE SCALE GENOMIC DNA]</scope>
    <source>
        <strain evidence="2 3">TMT1-23-1</strain>
    </source>
</reference>
<name>A0ABY2IWU4_9MICO</name>
<keyword evidence="1" id="KW-1133">Transmembrane helix</keyword>